<comment type="caution">
    <text evidence="2">The sequence shown here is derived from an EMBL/GenBank/DDBJ whole genome shotgun (WGS) entry which is preliminary data.</text>
</comment>
<dbReference type="Gene3D" id="3.40.630.30">
    <property type="match status" value="1"/>
</dbReference>
<gene>
    <name evidence="2" type="ORF">WKR92_11290</name>
</gene>
<dbReference type="Pfam" id="PF13302">
    <property type="entry name" value="Acetyltransf_3"/>
    <property type="match status" value="1"/>
</dbReference>
<proteinExistence type="predicted"/>
<evidence type="ECO:0000259" key="1">
    <source>
        <dbReference type="PROSITE" id="PS51186"/>
    </source>
</evidence>
<keyword evidence="3" id="KW-1185">Reference proteome</keyword>
<reference evidence="2 3" key="1">
    <citation type="submission" date="2024-04" db="EMBL/GenBank/DDBJ databases">
        <title>Albibacterium profundi sp. nov., isolated from sediment of the Challenger Deep of Mariana Trench.</title>
        <authorList>
            <person name="Wang Y."/>
        </authorList>
    </citation>
    <scope>NUCLEOTIDE SEQUENCE [LARGE SCALE GENOMIC DNA]</scope>
    <source>
        <strain evidence="2 3">RHL897</strain>
    </source>
</reference>
<name>A0ABV5CFY7_9SPHI</name>
<dbReference type="InterPro" id="IPR016181">
    <property type="entry name" value="Acyl_CoA_acyltransferase"/>
</dbReference>
<evidence type="ECO:0000313" key="3">
    <source>
        <dbReference type="Proteomes" id="UP001580928"/>
    </source>
</evidence>
<feature type="domain" description="N-acetyltransferase" evidence="1">
    <location>
        <begin position="63"/>
        <end position="220"/>
    </location>
</feature>
<accession>A0ABV5CFY7</accession>
<sequence>MGADVLRTEIFAKFEPGASYQVFVLKSPHSVKRRLRCEQFKPTLPILTENRMLKNVELNSKRLKTRNLNEGDIEKLFKIYSDKESMKFRGSKPMNKIADASKMIFDQTIEKNNIIKIRKAIIKKENKELIGTLLLECDKSFPNRCEIGFSFEKSEWNNGYGKETLDMVLEKLKTINSIKEVKAWCIKKNIASVKILEKKGFTRINQNEFPESYLFIKELKKTAHNNVYKK</sequence>
<dbReference type="RefSeq" id="WP_375557920.1">
    <property type="nucleotide sequence ID" value="NZ_JBBVGT010000002.1"/>
</dbReference>
<dbReference type="EMBL" id="JBBVGT010000002">
    <property type="protein sequence ID" value="MFB5946416.1"/>
    <property type="molecule type" value="Genomic_DNA"/>
</dbReference>
<dbReference type="InterPro" id="IPR000182">
    <property type="entry name" value="GNAT_dom"/>
</dbReference>
<dbReference type="PANTHER" id="PTHR43792">
    <property type="entry name" value="GNAT FAMILY, PUTATIVE (AFU_ORTHOLOGUE AFUA_3G00765)-RELATED-RELATED"/>
    <property type="match status" value="1"/>
</dbReference>
<dbReference type="Proteomes" id="UP001580928">
    <property type="component" value="Unassembled WGS sequence"/>
</dbReference>
<dbReference type="SUPFAM" id="SSF55729">
    <property type="entry name" value="Acyl-CoA N-acyltransferases (Nat)"/>
    <property type="match status" value="1"/>
</dbReference>
<evidence type="ECO:0000313" key="2">
    <source>
        <dbReference type="EMBL" id="MFB5946416.1"/>
    </source>
</evidence>
<dbReference type="PROSITE" id="PS51186">
    <property type="entry name" value="GNAT"/>
    <property type="match status" value="1"/>
</dbReference>
<dbReference type="InterPro" id="IPR051531">
    <property type="entry name" value="N-acetyltransferase"/>
</dbReference>
<protein>
    <submittedName>
        <fullName evidence="2">GNAT family N-acetyltransferase</fullName>
    </submittedName>
</protein>
<dbReference type="PANTHER" id="PTHR43792:SF1">
    <property type="entry name" value="N-ACETYLTRANSFERASE DOMAIN-CONTAINING PROTEIN"/>
    <property type="match status" value="1"/>
</dbReference>
<organism evidence="2 3">
    <name type="scientific">Albibacterium profundi</name>
    <dbReference type="NCBI Taxonomy" id="3134906"/>
    <lineage>
        <taxon>Bacteria</taxon>
        <taxon>Pseudomonadati</taxon>
        <taxon>Bacteroidota</taxon>
        <taxon>Sphingobacteriia</taxon>
        <taxon>Sphingobacteriales</taxon>
        <taxon>Sphingobacteriaceae</taxon>
        <taxon>Albibacterium</taxon>
    </lineage>
</organism>